<dbReference type="EMBL" id="CP015878">
    <property type="protein sequence ID" value="ANI14189.1"/>
    <property type="molecule type" value="Genomic_DNA"/>
</dbReference>
<dbReference type="AlphaFoldDB" id="A0A1A9K9Q3"/>
<evidence type="ECO:0000313" key="2">
    <source>
        <dbReference type="Proteomes" id="UP000077748"/>
    </source>
</evidence>
<organism evidence="1 2">
    <name type="scientific">Pseudomonas citronellolis</name>
    <dbReference type="NCBI Taxonomy" id="53408"/>
    <lineage>
        <taxon>Bacteria</taxon>
        <taxon>Pseudomonadati</taxon>
        <taxon>Pseudomonadota</taxon>
        <taxon>Gammaproteobacteria</taxon>
        <taxon>Pseudomonadales</taxon>
        <taxon>Pseudomonadaceae</taxon>
        <taxon>Pseudomonas</taxon>
    </lineage>
</organism>
<protein>
    <submittedName>
        <fullName evidence="1">Uncharacterized protein</fullName>
    </submittedName>
</protein>
<gene>
    <name evidence="1" type="ORF">A9C11_09440</name>
</gene>
<sequence>MTVWWSILLLALVLSPLAWLMPSRGQRGQMDLRLQARRLGLAMQMARQEWPHWLERQPPQSCAQYHRGRSRGRNDEWRYWQSAPGVWLDRWREPCADEELLADLATLPGDVYMVEASAQFIALYWGERGDASHLQRIAEFLSRRA</sequence>
<name>A0A1A9K9Q3_9PSED</name>
<dbReference type="Proteomes" id="UP000077748">
    <property type="component" value="Chromosome"/>
</dbReference>
<reference evidence="1 2" key="1">
    <citation type="submission" date="2016-05" db="EMBL/GenBank/DDBJ databases">
        <title>Genome Sequence of Pseudomonas citronellolis Strain SJTE-3, an Estrogens and Persistent Organic Pollutants degradation strain.</title>
        <authorList>
            <person name="Liang R."/>
        </authorList>
    </citation>
    <scope>NUCLEOTIDE SEQUENCE [LARGE SCALE GENOMIC DNA]</scope>
    <source>
        <strain evidence="1 2">SJTE-3</strain>
    </source>
</reference>
<dbReference type="RefSeq" id="WP_064582510.1">
    <property type="nucleotide sequence ID" value="NZ_CALEBV010000093.1"/>
</dbReference>
<accession>A0A1A9K9Q3</accession>
<proteinExistence type="predicted"/>
<evidence type="ECO:0000313" key="1">
    <source>
        <dbReference type="EMBL" id="ANI14189.1"/>
    </source>
</evidence>